<gene>
    <name evidence="2" type="ORF">PUN28_003617</name>
    <name evidence="3" type="ORF">PUN28_003690</name>
</gene>
<evidence type="ECO:0000313" key="2">
    <source>
        <dbReference type="EMBL" id="KAL0128448.1"/>
    </source>
</evidence>
<sequence length="148" mass="16449">MDRHRSIVRLLPPILEDVAGSRLHCSFSCAKHHLVCNNVQCAFLKILTHRATHRSTHRFGSSTTHPDHPRRQESSGRHHPAARGVLNLVLSSSLDLAAFEPKNCKLEKIPPMLTFAKQYKLTGVIAGYLGNFVAIVNGSQDYGNNTMI</sequence>
<organism evidence="3 4">
    <name type="scientific">Cardiocondyla obscurior</name>
    <dbReference type="NCBI Taxonomy" id="286306"/>
    <lineage>
        <taxon>Eukaryota</taxon>
        <taxon>Metazoa</taxon>
        <taxon>Ecdysozoa</taxon>
        <taxon>Arthropoda</taxon>
        <taxon>Hexapoda</taxon>
        <taxon>Insecta</taxon>
        <taxon>Pterygota</taxon>
        <taxon>Neoptera</taxon>
        <taxon>Endopterygota</taxon>
        <taxon>Hymenoptera</taxon>
        <taxon>Apocrita</taxon>
        <taxon>Aculeata</taxon>
        <taxon>Formicoidea</taxon>
        <taxon>Formicidae</taxon>
        <taxon>Myrmicinae</taxon>
        <taxon>Cardiocondyla</taxon>
    </lineage>
</organism>
<accession>A0AAW2GLR8</accession>
<dbReference type="EMBL" id="JADYXP020000003">
    <property type="protein sequence ID" value="KAL0128448.1"/>
    <property type="molecule type" value="Genomic_DNA"/>
</dbReference>
<feature type="compositionally biased region" description="Basic and acidic residues" evidence="1">
    <location>
        <begin position="65"/>
        <end position="76"/>
    </location>
</feature>
<dbReference type="EMBL" id="JADYXP020000003">
    <property type="protein sequence ID" value="KAL0128528.1"/>
    <property type="molecule type" value="Genomic_DNA"/>
</dbReference>
<evidence type="ECO:0000313" key="4">
    <source>
        <dbReference type="Proteomes" id="UP001430953"/>
    </source>
</evidence>
<evidence type="ECO:0000256" key="1">
    <source>
        <dbReference type="SAM" id="MobiDB-lite"/>
    </source>
</evidence>
<reference evidence="3 4" key="1">
    <citation type="submission" date="2023-03" db="EMBL/GenBank/DDBJ databases">
        <title>High recombination rates correlate with genetic variation in Cardiocondyla obscurior ants.</title>
        <authorList>
            <person name="Errbii M."/>
        </authorList>
    </citation>
    <scope>NUCLEOTIDE SEQUENCE [LARGE SCALE GENOMIC DNA]</scope>
    <source>
        <strain evidence="3">Alpha-2009</strain>
        <tissue evidence="3">Whole body</tissue>
    </source>
</reference>
<comment type="caution">
    <text evidence="3">The sequence shown here is derived from an EMBL/GenBank/DDBJ whole genome shotgun (WGS) entry which is preliminary data.</text>
</comment>
<proteinExistence type="predicted"/>
<protein>
    <submittedName>
        <fullName evidence="3">Uncharacterized protein</fullName>
    </submittedName>
</protein>
<dbReference type="AlphaFoldDB" id="A0AAW2GLR8"/>
<evidence type="ECO:0000313" key="3">
    <source>
        <dbReference type="EMBL" id="KAL0128528.1"/>
    </source>
</evidence>
<feature type="region of interest" description="Disordered" evidence="1">
    <location>
        <begin position="55"/>
        <end position="79"/>
    </location>
</feature>
<dbReference type="Proteomes" id="UP001430953">
    <property type="component" value="Unassembled WGS sequence"/>
</dbReference>
<keyword evidence="4" id="KW-1185">Reference proteome</keyword>
<name>A0AAW2GLR8_9HYME</name>